<proteinExistence type="predicted"/>
<dbReference type="EMBL" id="OU466860">
    <property type="protein sequence ID" value="CAH2057605.1"/>
    <property type="molecule type" value="Genomic_DNA"/>
</dbReference>
<protein>
    <submittedName>
        <fullName evidence="2">Uncharacterized protein</fullName>
    </submittedName>
</protein>
<feature type="region of interest" description="Disordered" evidence="1">
    <location>
        <begin position="1"/>
        <end position="101"/>
    </location>
</feature>
<reference evidence="2 3" key="1">
    <citation type="submission" date="2022-03" db="EMBL/GenBank/DDBJ databases">
        <authorList>
            <person name="Nunn A."/>
            <person name="Chopra R."/>
            <person name="Nunn A."/>
            <person name="Contreras Garrido A."/>
        </authorList>
    </citation>
    <scope>NUCLEOTIDE SEQUENCE [LARGE SCALE GENOMIC DNA]</scope>
</reference>
<evidence type="ECO:0000256" key="1">
    <source>
        <dbReference type="SAM" id="MobiDB-lite"/>
    </source>
</evidence>
<sequence>KGSSNTRKTRSRESEEEAGRGDPTGEESGRGSGDTASGFGGLRLEGIVGIAEDSDGEGDISLEPGVGNRGKVSGDIAGGEAEKLQGEGASGKNEGAADMSERRVKAVHRDTVMVTMNRSLSLGCFENVCERPLEVYGQFKGSRDSLIDLRADITAFHFPSKSDTEIYVKTFCSRFLLCFSSLHSSEHK</sequence>
<accession>A0AAU9S6U1</accession>
<keyword evidence="3" id="KW-1185">Reference proteome</keyword>
<feature type="non-terminal residue" evidence="2">
    <location>
        <position position="188"/>
    </location>
</feature>
<gene>
    <name evidence="2" type="ORF">TAV2_LOCUS12709</name>
</gene>
<dbReference type="Proteomes" id="UP000836841">
    <property type="component" value="Chromosome 4"/>
</dbReference>
<evidence type="ECO:0000313" key="3">
    <source>
        <dbReference type="Proteomes" id="UP000836841"/>
    </source>
</evidence>
<organism evidence="2 3">
    <name type="scientific">Thlaspi arvense</name>
    <name type="common">Field penny-cress</name>
    <dbReference type="NCBI Taxonomy" id="13288"/>
    <lineage>
        <taxon>Eukaryota</taxon>
        <taxon>Viridiplantae</taxon>
        <taxon>Streptophyta</taxon>
        <taxon>Embryophyta</taxon>
        <taxon>Tracheophyta</taxon>
        <taxon>Spermatophyta</taxon>
        <taxon>Magnoliopsida</taxon>
        <taxon>eudicotyledons</taxon>
        <taxon>Gunneridae</taxon>
        <taxon>Pentapetalae</taxon>
        <taxon>rosids</taxon>
        <taxon>malvids</taxon>
        <taxon>Brassicales</taxon>
        <taxon>Brassicaceae</taxon>
        <taxon>Thlaspideae</taxon>
        <taxon>Thlaspi</taxon>
    </lineage>
</organism>
<evidence type="ECO:0000313" key="2">
    <source>
        <dbReference type="EMBL" id="CAH2057605.1"/>
    </source>
</evidence>
<dbReference type="AlphaFoldDB" id="A0AAU9S6U1"/>
<name>A0AAU9S6U1_THLAR</name>
<feature type="compositionally biased region" description="Basic and acidic residues" evidence="1">
    <location>
        <begin position="11"/>
        <end position="20"/>
    </location>
</feature>